<dbReference type="InterPro" id="IPR019405">
    <property type="entry name" value="Lactonase_7-beta_prop"/>
</dbReference>
<dbReference type="Proteomes" id="UP000001695">
    <property type="component" value="Chromosome"/>
</dbReference>
<evidence type="ECO:0000256" key="3">
    <source>
        <dbReference type="SAM" id="SignalP"/>
    </source>
</evidence>
<keyword evidence="3" id="KW-0732">Signal</keyword>
<dbReference type="SUPFAM" id="SSF51004">
    <property type="entry name" value="C-terminal (heme d1) domain of cytochrome cd1-nitrite reductase"/>
    <property type="match status" value="1"/>
</dbReference>
<dbReference type="KEGG" id="bid:Bind_0259"/>
<feature type="signal peptide" evidence="3">
    <location>
        <begin position="1"/>
        <end position="27"/>
    </location>
</feature>
<dbReference type="GO" id="GO:0017057">
    <property type="term" value="F:6-phosphogluconolactonase activity"/>
    <property type="evidence" value="ECO:0007669"/>
    <property type="project" value="TreeGrafter"/>
</dbReference>
<evidence type="ECO:0000256" key="2">
    <source>
        <dbReference type="ARBA" id="ARBA00022526"/>
    </source>
</evidence>
<keyword evidence="5" id="KW-1185">Reference proteome</keyword>
<keyword evidence="2" id="KW-0313">Glucose metabolism</keyword>
<name>B2ICM6_BEII9</name>
<dbReference type="eggNOG" id="COG2706">
    <property type="taxonomic scope" value="Bacteria"/>
</dbReference>
<dbReference type="InterPro" id="IPR015943">
    <property type="entry name" value="WD40/YVTN_repeat-like_dom_sf"/>
</dbReference>
<comment type="similarity">
    <text evidence="1">Belongs to the cycloisomerase 2 family.</text>
</comment>
<proteinExistence type="inferred from homology"/>
<dbReference type="InterPro" id="IPR050282">
    <property type="entry name" value="Cycloisomerase_2"/>
</dbReference>
<dbReference type="HOGENOM" id="CLU_057122_0_0_5"/>
<accession>B2ICM6</accession>
<dbReference type="RefSeq" id="WP_012383273.1">
    <property type="nucleotide sequence ID" value="NC_010581.1"/>
</dbReference>
<dbReference type="OrthoDB" id="9776822at2"/>
<gene>
    <name evidence="4" type="ordered locus">Bind_0259</name>
</gene>
<evidence type="ECO:0000313" key="4">
    <source>
        <dbReference type="EMBL" id="ACB93915.1"/>
    </source>
</evidence>
<sequence>MRSILKITGSSLAALAAIFSLSSAAVAQSLQERAHGTLYTMSNAVNGNAILAFRQTETGELSPAGSFPTGGLGTGGGLGNAGGLVLSQDQHWLFAVNAGSNEISVFAIDDEGRLRLASKTASGGGQPVSIAVDDDLVYVLNANSDLINGFRLKRDGRLEQIPGSLRALGGTGTNPAEIAFSPDGQSLIISEKATNRLAVFKVDRAGLTDNAPGLVPSAGLTPFGFAFSHRKTLLVTEAGGGTNGSTLSSYHLRRDELPVLVDGAVRTTQSAACWVAVTPDGRYAYTSNAASQSITGFRVAPSGDLTLLDADGVTASTAGNGNPIDSVISRDGQFLYVLSAGKDTIGAFKIGHDGGLTPIAALQGLPASANGLAIR</sequence>
<dbReference type="Gene3D" id="2.130.10.10">
    <property type="entry name" value="YVTN repeat-like/Quinoprotein amine dehydrogenase"/>
    <property type="match status" value="3"/>
</dbReference>
<dbReference type="InterPro" id="IPR011048">
    <property type="entry name" value="Haem_d1_sf"/>
</dbReference>
<protein>
    <submittedName>
        <fullName evidence="4">Putative 3-carboxymuconate cyclase</fullName>
    </submittedName>
</protein>
<dbReference type="Pfam" id="PF10282">
    <property type="entry name" value="Lactonase"/>
    <property type="match status" value="3"/>
</dbReference>
<evidence type="ECO:0000313" key="5">
    <source>
        <dbReference type="Proteomes" id="UP000001695"/>
    </source>
</evidence>
<reference evidence="4 5" key="2">
    <citation type="journal article" date="2010" name="J. Bacteriol.">
        <title>Complete genome sequence of Beijerinckia indica subsp. indica.</title>
        <authorList>
            <person name="Tamas I."/>
            <person name="Dedysh S.N."/>
            <person name="Liesack W."/>
            <person name="Stott M.B."/>
            <person name="Alam M."/>
            <person name="Murrell J.C."/>
            <person name="Dunfield P.F."/>
        </authorList>
    </citation>
    <scope>NUCLEOTIDE SEQUENCE [LARGE SCALE GENOMIC DNA]</scope>
    <source>
        <strain evidence="5">ATCC 9039 / DSM 1715 / NCIMB 8712</strain>
    </source>
</reference>
<dbReference type="PANTHER" id="PTHR30344:SF1">
    <property type="entry name" value="6-PHOSPHOGLUCONOLACTONASE"/>
    <property type="match status" value="1"/>
</dbReference>
<dbReference type="EMBL" id="CP001016">
    <property type="protein sequence ID" value="ACB93915.1"/>
    <property type="molecule type" value="Genomic_DNA"/>
</dbReference>
<organism evidence="4 5">
    <name type="scientific">Beijerinckia indica subsp. indica (strain ATCC 9039 / DSM 1715 / NCIMB 8712)</name>
    <dbReference type="NCBI Taxonomy" id="395963"/>
    <lineage>
        <taxon>Bacteria</taxon>
        <taxon>Pseudomonadati</taxon>
        <taxon>Pseudomonadota</taxon>
        <taxon>Alphaproteobacteria</taxon>
        <taxon>Hyphomicrobiales</taxon>
        <taxon>Beijerinckiaceae</taxon>
        <taxon>Beijerinckia</taxon>
    </lineage>
</organism>
<evidence type="ECO:0000256" key="1">
    <source>
        <dbReference type="ARBA" id="ARBA00005564"/>
    </source>
</evidence>
<dbReference type="GO" id="GO:0006006">
    <property type="term" value="P:glucose metabolic process"/>
    <property type="evidence" value="ECO:0007669"/>
    <property type="project" value="UniProtKB-KW"/>
</dbReference>
<feature type="chain" id="PRO_5002778683" evidence="3">
    <location>
        <begin position="28"/>
        <end position="375"/>
    </location>
</feature>
<keyword evidence="2" id="KW-0119">Carbohydrate metabolism</keyword>
<reference evidence="5" key="1">
    <citation type="submission" date="2008-03" db="EMBL/GenBank/DDBJ databases">
        <title>Complete sequence of chromosome of Beijerinckia indica subsp. indica ATCC 9039.</title>
        <authorList>
            <consortium name="US DOE Joint Genome Institute"/>
            <person name="Copeland A."/>
            <person name="Lucas S."/>
            <person name="Lapidus A."/>
            <person name="Glavina del Rio T."/>
            <person name="Dalin E."/>
            <person name="Tice H."/>
            <person name="Bruce D."/>
            <person name="Goodwin L."/>
            <person name="Pitluck S."/>
            <person name="LaButti K."/>
            <person name="Schmutz J."/>
            <person name="Larimer F."/>
            <person name="Land M."/>
            <person name="Hauser L."/>
            <person name="Kyrpides N."/>
            <person name="Mikhailova N."/>
            <person name="Dunfield P.F."/>
            <person name="Dedysh S.N."/>
            <person name="Liesack W."/>
            <person name="Saw J.H."/>
            <person name="Alam M."/>
            <person name="Chen Y."/>
            <person name="Murrell J.C."/>
            <person name="Richardson P."/>
        </authorList>
    </citation>
    <scope>NUCLEOTIDE SEQUENCE [LARGE SCALE GENOMIC DNA]</scope>
    <source>
        <strain evidence="5">ATCC 9039 / DSM 1715 / NCIMB 8712</strain>
    </source>
</reference>
<dbReference type="AlphaFoldDB" id="B2ICM6"/>
<dbReference type="PANTHER" id="PTHR30344">
    <property type="entry name" value="6-PHOSPHOGLUCONOLACTONASE-RELATED"/>
    <property type="match status" value="1"/>
</dbReference>
<dbReference type="STRING" id="395963.Bind_0259"/>